<evidence type="ECO:0000313" key="1">
    <source>
        <dbReference type="EMBL" id="SDW72626.1"/>
    </source>
</evidence>
<dbReference type="AlphaFoldDB" id="A0A1H2VWK2"/>
<dbReference type="EMBL" id="FNMY01000002">
    <property type="protein sequence ID" value="SDW72626.1"/>
    <property type="molecule type" value="Genomic_DNA"/>
</dbReference>
<sequence>MVELDQKYRGSNDCMLNRYNLALDSLLKAKGLTHEEFNAMSALEQGEIKSLAFKIGGRNMQPIMANDSLAALQYHLDEKNSMAFIELVKQHGWLTDKSLGCSQKFRTVLIFRHAPKKYWPQIRELIEKEKAAQRIPPYEYYIVDNHLKGRPPLDKSASDFNNG</sequence>
<protein>
    <submittedName>
        <fullName evidence="1">Uncharacterized protein</fullName>
    </submittedName>
</protein>
<organism evidence="1 2">
    <name type="scientific">Flagellimonas zhangzhouensis</name>
    <dbReference type="NCBI Taxonomy" id="1073328"/>
    <lineage>
        <taxon>Bacteria</taxon>
        <taxon>Pseudomonadati</taxon>
        <taxon>Bacteroidota</taxon>
        <taxon>Flavobacteriia</taxon>
        <taxon>Flavobacteriales</taxon>
        <taxon>Flavobacteriaceae</taxon>
        <taxon>Flagellimonas</taxon>
    </lineage>
</organism>
<name>A0A1H2VWK2_9FLAO</name>
<keyword evidence="2" id="KW-1185">Reference proteome</keyword>
<accession>A0A1H2VWK2</accession>
<gene>
    <name evidence="1" type="ORF">SAMN04487892_2253</name>
</gene>
<dbReference type="STRING" id="1073328.SAMN05216294_0039"/>
<proteinExistence type="predicted"/>
<evidence type="ECO:0000313" key="2">
    <source>
        <dbReference type="Proteomes" id="UP000199592"/>
    </source>
</evidence>
<reference evidence="2" key="1">
    <citation type="submission" date="2016-10" db="EMBL/GenBank/DDBJ databases">
        <authorList>
            <person name="Varghese N."/>
            <person name="Submissions S."/>
        </authorList>
    </citation>
    <scope>NUCLEOTIDE SEQUENCE [LARGE SCALE GENOMIC DNA]</scope>
    <source>
        <strain evidence="2">DSM 25030</strain>
    </source>
</reference>
<dbReference type="Proteomes" id="UP000199592">
    <property type="component" value="Unassembled WGS sequence"/>
</dbReference>